<accession>A0A9D4K355</accession>
<keyword evidence="2" id="KW-1185">Reference proteome</keyword>
<protein>
    <submittedName>
        <fullName evidence="1">Uncharacterized protein</fullName>
    </submittedName>
</protein>
<dbReference type="Proteomes" id="UP000828390">
    <property type="component" value="Unassembled WGS sequence"/>
</dbReference>
<proteinExistence type="predicted"/>
<dbReference type="AlphaFoldDB" id="A0A9D4K355"/>
<reference evidence="1" key="2">
    <citation type="submission" date="2020-11" db="EMBL/GenBank/DDBJ databases">
        <authorList>
            <person name="McCartney M.A."/>
            <person name="Auch B."/>
            <person name="Kono T."/>
            <person name="Mallez S."/>
            <person name="Becker A."/>
            <person name="Gohl D.M."/>
            <person name="Silverstein K.A.T."/>
            <person name="Koren S."/>
            <person name="Bechman K.B."/>
            <person name="Herman A."/>
            <person name="Abrahante J.E."/>
            <person name="Garbe J."/>
        </authorList>
    </citation>
    <scope>NUCLEOTIDE SEQUENCE</scope>
    <source>
        <strain evidence="1">Duluth1</strain>
        <tissue evidence="1">Whole animal</tissue>
    </source>
</reference>
<reference evidence="1" key="1">
    <citation type="journal article" date="2019" name="bioRxiv">
        <title>The Genome of the Zebra Mussel, Dreissena polymorpha: A Resource for Invasive Species Research.</title>
        <authorList>
            <person name="McCartney M.A."/>
            <person name="Auch B."/>
            <person name="Kono T."/>
            <person name="Mallez S."/>
            <person name="Zhang Y."/>
            <person name="Obille A."/>
            <person name="Becker A."/>
            <person name="Abrahante J.E."/>
            <person name="Garbe J."/>
            <person name="Badalamenti J.P."/>
            <person name="Herman A."/>
            <person name="Mangelson H."/>
            <person name="Liachko I."/>
            <person name="Sullivan S."/>
            <person name="Sone E.D."/>
            <person name="Koren S."/>
            <person name="Silverstein K.A.T."/>
            <person name="Beckman K.B."/>
            <person name="Gohl D.M."/>
        </authorList>
    </citation>
    <scope>NUCLEOTIDE SEQUENCE</scope>
    <source>
        <strain evidence="1">Duluth1</strain>
        <tissue evidence="1">Whole animal</tissue>
    </source>
</reference>
<name>A0A9D4K355_DREPO</name>
<sequence length="58" mass="6479">MVSFMVAMCSVSKKSSSGLPWRPMLDRTAPRKIEENDDTQNVHAVVHFTDGKSDVRVS</sequence>
<comment type="caution">
    <text evidence="1">The sequence shown here is derived from an EMBL/GenBank/DDBJ whole genome shotgun (WGS) entry which is preliminary data.</text>
</comment>
<gene>
    <name evidence="1" type="ORF">DPMN_104828</name>
</gene>
<organism evidence="1 2">
    <name type="scientific">Dreissena polymorpha</name>
    <name type="common">Zebra mussel</name>
    <name type="synonym">Mytilus polymorpha</name>
    <dbReference type="NCBI Taxonomy" id="45954"/>
    <lineage>
        <taxon>Eukaryota</taxon>
        <taxon>Metazoa</taxon>
        <taxon>Spiralia</taxon>
        <taxon>Lophotrochozoa</taxon>
        <taxon>Mollusca</taxon>
        <taxon>Bivalvia</taxon>
        <taxon>Autobranchia</taxon>
        <taxon>Heteroconchia</taxon>
        <taxon>Euheterodonta</taxon>
        <taxon>Imparidentia</taxon>
        <taxon>Neoheterodontei</taxon>
        <taxon>Myida</taxon>
        <taxon>Dreissenoidea</taxon>
        <taxon>Dreissenidae</taxon>
        <taxon>Dreissena</taxon>
    </lineage>
</organism>
<evidence type="ECO:0000313" key="1">
    <source>
        <dbReference type="EMBL" id="KAH3831558.1"/>
    </source>
</evidence>
<evidence type="ECO:0000313" key="2">
    <source>
        <dbReference type="Proteomes" id="UP000828390"/>
    </source>
</evidence>
<dbReference type="EMBL" id="JAIWYP010000004">
    <property type="protein sequence ID" value="KAH3831558.1"/>
    <property type="molecule type" value="Genomic_DNA"/>
</dbReference>